<proteinExistence type="predicted"/>
<dbReference type="SUPFAM" id="SSF53254">
    <property type="entry name" value="Phosphoglycerate mutase-like"/>
    <property type="match status" value="1"/>
</dbReference>
<dbReference type="InterPro" id="IPR029033">
    <property type="entry name" value="His_PPase_superfam"/>
</dbReference>
<keyword evidence="2" id="KW-1185">Reference proteome</keyword>
<reference evidence="1 2" key="1">
    <citation type="submission" date="2023-05" db="EMBL/GenBank/DDBJ databases">
        <authorList>
            <person name="Guo Y."/>
        </authorList>
    </citation>
    <scope>NUCLEOTIDE SEQUENCE [LARGE SCALE GENOMIC DNA]</scope>
    <source>
        <strain evidence="1 2">GR2756</strain>
    </source>
</reference>
<protein>
    <submittedName>
        <fullName evidence="1">Histidine phosphatase family protein</fullName>
    </submittedName>
</protein>
<comment type="caution">
    <text evidence="1">The sequence shown here is derived from an EMBL/GenBank/DDBJ whole genome shotgun (WGS) entry which is preliminary data.</text>
</comment>
<evidence type="ECO:0000313" key="2">
    <source>
        <dbReference type="Proteomes" id="UP001259572"/>
    </source>
</evidence>
<dbReference type="PANTHER" id="PTHR47623:SF1">
    <property type="entry name" value="OS09G0287300 PROTEIN"/>
    <property type="match status" value="1"/>
</dbReference>
<dbReference type="Proteomes" id="UP001259572">
    <property type="component" value="Unassembled WGS sequence"/>
</dbReference>
<organism evidence="1 2">
    <name type="scientific">Sphingosinicella rhizophila</name>
    <dbReference type="NCBI Taxonomy" id="3050082"/>
    <lineage>
        <taxon>Bacteria</taxon>
        <taxon>Pseudomonadati</taxon>
        <taxon>Pseudomonadota</taxon>
        <taxon>Alphaproteobacteria</taxon>
        <taxon>Sphingomonadales</taxon>
        <taxon>Sphingosinicellaceae</taxon>
        <taxon>Sphingosinicella</taxon>
    </lineage>
</organism>
<accession>A0ABU3Q7Z2</accession>
<dbReference type="Pfam" id="PF00300">
    <property type="entry name" value="His_Phos_1"/>
    <property type="match status" value="1"/>
</dbReference>
<dbReference type="PANTHER" id="PTHR47623">
    <property type="entry name" value="OS09G0287300 PROTEIN"/>
    <property type="match status" value="1"/>
</dbReference>
<evidence type="ECO:0000313" key="1">
    <source>
        <dbReference type="EMBL" id="MDT9599417.1"/>
    </source>
</evidence>
<dbReference type="InterPro" id="IPR013078">
    <property type="entry name" value="His_Pase_superF_clade-1"/>
</dbReference>
<sequence length="180" mass="20006">MKILTLLRHAKSSWDDPVARDFDRPLNPRGRRAARTVGREICRQGLIYDLVLASPARRVIETLAEVSEACPMPAPTFDKRIYLASTATLIDIVKETADSVERLLLVGHNPGLESLAMAMAAADGGALRLELEQKYPTGTLAEIRFDIEHWAEVDEGIGTLVRFIRPRDLDPELGPDEDSF</sequence>
<name>A0ABU3Q7Z2_9SPHN</name>
<dbReference type="CDD" id="cd07067">
    <property type="entry name" value="HP_PGM_like"/>
    <property type="match status" value="1"/>
</dbReference>
<gene>
    <name evidence="1" type="ORF">RQX22_10700</name>
</gene>
<dbReference type="Gene3D" id="3.40.50.1240">
    <property type="entry name" value="Phosphoglycerate mutase-like"/>
    <property type="match status" value="1"/>
</dbReference>
<dbReference type="RefSeq" id="WP_315726334.1">
    <property type="nucleotide sequence ID" value="NZ_JAVUPU010000005.1"/>
</dbReference>
<dbReference type="SMART" id="SM00855">
    <property type="entry name" value="PGAM"/>
    <property type="match status" value="1"/>
</dbReference>
<dbReference type="EMBL" id="JAVUPU010000005">
    <property type="protein sequence ID" value="MDT9599417.1"/>
    <property type="molecule type" value="Genomic_DNA"/>
</dbReference>